<proteinExistence type="predicted"/>
<dbReference type="InterPro" id="IPR009003">
    <property type="entry name" value="Peptidase_S1_PA"/>
</dbReference>
<feature type="region of interest" description="Disordered" evidence="1">
    <location>
        <begin position="171"/>
        <end position="190"/>
    </location>
</feature>
<evidence type="ECO:0000313" key="3">
    <source>
        <dbReference type="Proteomes" id="UP000031599"/>
    </source>
</evidence>
<dbReference type="EMBL" id="JMCC02000075">
    <property type="protein sequence ID" value="KIG14331.1"/>
    <property type="molecule type" value="Genomic_DNA"/>
</dbReference>
<accession>A0A0C2CT40</accession>
<organism evidence="2 3">
    <name type="scientific">Enhygromyxa salina</name>
    <dbReference type="NCBI Taxonomy" id="215803"/>
    <lineage>
        <taxon>Bacteria</taxon>
        <taxon>Pseudomonadati</taxon>
        <taxon>Myxococcota</taxon>
        <taxon>Polyangia</taxon>
        <taxon>Nannocystales</taxon>
        <taxon>Nannocystaceae</taxon>
        <taxon>Enhygromyxa</taxon>
    </lineage>
</organism>
<evidence type="ECO:0000313" key="2">
    <source>
        <dbReference type="EMBL" id="KIG14331.1"/>
    </source>
</evidence>
<name>A0A0C2CT40_9BACT</name>
<gene>
    <name evidence="2" type="ORF">DB30_06933</name>
</gene>
<sequence>MYIIIARTDAFVVDKRARVVVVPKSHVRRPSCVLESVNDPNNHVDWMRLKLAGARTGPWTEGLELAEPVTKNQRLTASFHPLGLPAKFSERTPVGVRGSVYSLKIDSAEGCSGGGLIDDSGRLAGVVSGRVPRHTWFETLKFNGPLCIEARTDRSEQFTPIQSIVFTKQECTDTRTKENQDHADTSHDHL</sequence>
<dbReference type="Proteomes" id="UP000031599">
    <property type="component" value="Unassembled WGS sequence"/>
</dbReference>
<dbReference type="AlphaFoldDB" id="A0A0C2CT40"/>
<reference evidence="2 3" key="1">
    <citation type="submission" date="2014-12" db="EMBL/GenBank/DDBJ databases">
        <title>Genome assembly of Enhygromyxa salina DSM 15201.</title>
        <authorList>
            <person name="Sharma G."/>
            <person name="Subramanian S."/>
        </authorList>
    </citation>
    <scope>NUCLEOTIDE SEQUENCE [LARGE SCALE GENOMIC DNA]</scope>
    <source>
        <strain evidence="2 3">DSM 15201</strain>
    </source>
</reference>
<evidence type="ECO:0000256" key="1">
    <source>
        <dbReference type="SAM" id="MobiDB-lite"/>
    </source>
</evidence>
<protein>
    <submittedName>
        <fullName evidence="2">Uncharacterized protein</fullName>
    </submittedName>
</protein>
<dbReference type="SUPFAM" id="SSF50494">
    <property type="entry name" value="Trypsin-like serine proteases"/>
    <property type="match status" value="1"/>
</dbReference>
<comment type="caution">
    <text evidence="2">The sequence shown here is derived from an EMBL/GenBank/DDBJ whole genome shotgun (WGS) entry which is preliminary data.</text>
</comment>